<proteinExistence type="predicted"/>
<dbReference type="AlphaFoldDB" id="A0A6G0YZR7"/>
<organism evidence="1 2">
    <name type="scientific">Aphis craccivora</name>
    <name type="common">Cowpea aphid</name>
    <dbReference type="NCBI Taxonomy" id="307492"/>
    <lineage>
        <taxon>Eukaryota</taxon>
        <taxon>Metazoa</taxon>
        <taxon>Ecdysozoa</taxon>
        <taxon>Arthropoda</taxon>
        <taxon>Hexapoda</taxon>
        <taxon>Insecta</taxon>
        <taxon>Pterygota</taxon>
        <taxon>Neoptera</taxon>
        <taxon>Paraneoptera</taxon>
        <taxon>Hemiptera</taxon>
        <taxon>Sternorrhyncha</taxon>
        <taxon>Aphidomorpha</taxon>
        <taxon>Aphidoidea</taxon>
        <taxon>Aphididae</taxon>
        <taxon>Aphidini</taxon>
        <taxon>Aphis</taxon>
        <taxon>Aphis</taxon>
    </lineage>
</organism>
<gene>
    <name evidence="1" type="ORF">FWK35_00003656</name>
</gene>
<evidence type="ECO:0000313" key="1">
    <source>
        <dbReference type="EMBL" id="KAF0763690.1"/>
    </source>
</evidence>
<comment type="caution">
    <text evidence="1">The sequence shown here is derived from an EMBL/GenBank/DDBJ whole genome shotgun (WGS) entry which is preliminary data.</text>
</comment>
<dbReference type="EMBL" id="VUJU01001823">
    <property type="protein sequence ID" value="KAF0763690.1"/>
    <property type="molecule type" value="Genomic_DNA"/>
</dbReference>
<evidence type="ECO:0000313" key="2">
    <source>
        <dbReference type="Proteomes" id="UP000478052"/>
    </source>
</evidence>
<name>A0A6G0YZR7_APHCR</name>
<sequence>MVIHFCLNYFQHSEYAYCIDDLDCVLANLDEASISKLKNTSKSTKDGLHRTNYFLNSLLKILFYPFPSLSLPTIWSRPWKQ</sequence>
<accession>A0A6G0YZR7</accession>
<reference evidence="1 2" key="1">
    <citation type="submission" date="2019-08" db="EMBL/GenBank/DDBJ databases">
        <title>Whole genome of Aphis craccivora.</title>
        <authorList>
            <person name="Voronova N.V."/>
            <person name="Shulinski R.S."/>
            <person name="Bandarenka Y.V."/>
            <person name="Zhorov D.G."/>
            <person name="Warner D."/>
        </authorList>
    </citation>
    <scope>NUCLEOTIDE SEQUENCE [LARGE SCALE GENOMIC DNA]</scope>
    <source>
        <strain evidence="1">180601</strain>
        <tissue evidence="1">Whole Body</tissue>
    </source>
</reference>
<protein>
    <submittedName>
        <fullName evidence="1">Uncharacterized protein</fullName>
    </submittedName>
</protein>
<keyword evidence="2" id="KW-1185">Reference proteome</keyword>
<dbReference type="Proteomes" id="UP000478052">
    <property type="component" value="Unassembled WGS sequence"/>
</dbReference>